<evidence type="ECO:0000259" key="11">
    <source>
        <dbReference type="PROSITE" id="PS50850"/>
    </source>
</evidence>
<feature type="transmembrane region" description="Helical" evidence="10">
    <location>
        <begin position="1443"/>
        <end position="1462"/>
    </location>
</feature>
<dbReference type="CDD" id="cd03232">
    <property type="entry name" value="ABCG_PDR_domain2"/>
    <property type="match status" value="1"/>
</dbReference>
<dbReference type="Proteomes" id="UP000830671">
    <property type="component" value="Chromosome 9"/>
</dbReference>
<dbReference type="Pfam" id="PF01061">
    <property type="entry name" value="ABC2_membrane"/>
    <property type="match status" value="2"/>
</dbReference>
<keyword evidence="5" id="KW-0547">Nucleotide-binding</keyword>
<dbReference type="Pfam" id="PF00005">
    <property type="entry name" value="ABC_tran"/>
    <property type="match status" value="2"/>
</dbReference>
<feature type="transmembrane region" description="Helical" evidence="10">
    <location>
        <begin position="2107"/>
        <end position="2131"/>
    </location>
</feature>
<keyword evidence="6" id="KW-0067">ATP-binding</keyword>
<dbReference type="InterPro" id="IPR027417">
    <property type="entry name" value="P-loop_NTPase"/>
</dbReference>
<dbReference type="Gene3D" id="1.20.1250.20">
    <property type="entry name" value="MFS general substrate transporter like domains"/>
    <property type="match status" value="1"/>
</dbReference>
<dbReference type="GO" id="GO:0016887">
    <property type="term" value="F:ATP hydrolysis activity"/>
    <property type="evidence" value="ECO:0007669"/>
    <property type="project" value="InterPro"/>
</dbReference>
<feature type="transmembrane region" description="Helical" evidence="10">
    <location>
        <begin position="2065"/>
        <end position="2095"/>
    </location>
</feature>
<dbReference type="GeneID" id="73350043"/>
<feature type="transmembrane region" description="Helical" evidence="10">
    <location>
        <begin position="2261"/>
        <end position="2280"/>
    </location>
</feature>
<feature type="domain" description="ABC transporter" evidence="12">
    <location>
        <begin position="1657"/>
        <end position="1900"/>
    </location>
</feature>
<dbReference type="InterPro" id="IPR003439">
    <property type="entry name" value="ABC_transporter-like_ATP-bd"/>
</dbReference>
<dbReference type="FunFam" id="3.40.50.300:FF:000054">
    <property type="entry name" value="ABC multidrug transporter atrF"/>
    <property type="match status" value="1"/>
</dbReference>
<protein>
    <submittedName>
        <fullName evidence="13">ABC-2 type transporter</fullName>
    </submittedName>
</protein>
<proteinExistence type="inferred from homology"/>
<feature type="transmembrane region" description="Helical" evidence="10">
    <location>
        <begin position="2137"/>
        <end position="2155"/>
    </location>
</feature>
<accession>A0A9Q8WP63</accession>
<dbReference type="KEGG" id="clup:CLUP02_16109"/>
<feature type="transmembrane region" description="Helical" evidence="10">
    <location>
        <begin position="447"/>
        <end position="474"/>
    </location>
</feature>
<feature type="transmembrane region" description="Helical" evidence="10">
    <location>
        <begin position="1474"/>
        <end position="1495"/>
    </location>
</feature>
<evidence type="ECO:0000256" key="4">
    <source>
        <dbReference type="ARBA" id="ARBA00022692"/>
    </source>
</evidence>
<feature type="compositionally biased region" description="Basic and acidic residues" evidence="9">
    <location>
        <begin position="637"/>
        <end position="647"/>
    </location>
</feature>
<dbReference type="PROSITE" id="PS00211">
    <property type="entry name" value="ABC_TRANSPORTER_1"/>
    <property type="match status" value="1"/>
</dbReference>
<evidence type="ECO:0000256" key="10">
    <source>
        <dbReference type="SAM" id="Phobius"/>
    </source>
</evidence>
<evidence type="ECO:0000256" key="6">
    <source>
        <dbReference type="ARBA" id="ARBA00022840"/>
    </source>
</evidence>
<feature type="transmembrane region" description="Helical" evidence="10">
    <location>
        <begin position="220"/>
        <end position="243"/>
    </location>
</feature>
<comment type="similarity">
    <text evidence="2">Belongs to the ABC transporter superfamily. ABCG family. PDR (TC 3.A.1.205) subfamily.</text>
</comment>
<evidence type="ECO:0000256" key="7">
    <source>
        <dbReference type="ARBA" id="ARBA00022989"/>
    </source>
</evidence>
<feature type="domain" description="Major facilitator superfamily (MFS) profile" evidence="11">
    <location>
        <begin position="93"/>
        <end position="557"/>
    </location>
</feature>
<feature type="region of interest" description="Disordered" evidence="9">
    <location>
        <begin position="812"/>
        <end position="864"/>
    </location>
</feature>
<dbReference type="InterPro" id="IPR017871">
    <property type="entry name" value="ABC_transporter-like_CS"/>
</dbReference>
<dbReference type="InterPro" id="IPR013525">
    <property type="entry name" value="ABC2_TM"/>
</dbReference>
<feature type="region of interest" description="Disordered" evidence="9">
    <location>
        <begin position="637"/>
        <end position="664"/>
    </location>
</feature>
<feature type="transmembrane region" description="Helical" evidence="10">
    <location>
        <begin position="423"/>
        <end position="441"/>
    </location>
</feature>
<dbReference type="PROSITE" id="PS50850">
    <property type="entry name" value="MFS"/>
    <property type="match status" value="1"/>
</dbReference>
<feature type="transmembrane region" description="Helical" evidence="10">
    <location>
        <begin position="395"/>
        <end position="416"/>
    </location>
</feature>
<feature type="transmembrane region" description="Helical" evidence="10">
    <location>
        <begin position="289"/>
        <end position="307"/>
    </location>
</feature>
<dbReference type="InterPro" id="IPR034003">
    <property type="entry name" value="ABCG_PDR_2"/>
</dbReference>
<evidence type="ECO:0000256" key="3">
    <source>
        <dbReference type="ARBA" id="ARBA00022448"/>
    </source>
</evidence>
<dbReference type="InterPro" id="IPR010929">
    <property type="entry name" value="PDR_CDR_ABC"/>
</dbReference>
<dbReference type="InterPro" id="IPR036259">
    <property type="entry name" value="MFS_trans_sf"/>
</dbReference>
<feature type="transmembrane region" description="Helical" evidence="10">
    <location>
        <begin position="2026"/>
        <end position="2045"/>
    </location>
</feature>
<feature type="transmembrane region" description="Helical" evidence="10">
    <location>
        <begin position="1367"/>
        <end position="1387"/>
    </location>
</feature>
<dbReference type="InterPro" id="IPR003593">
    <property type="entry name" value="AAA+_ATPase"/>
</dbReference>
<dbReference type="Gene3D" id="3.40.50.300">
    <property type="entry name" value="P-loop containing nucleotide triphosphate hydrolases"/>
    <property type="match status" value="2"/>
</dbReference>
<keyword evidence="3" id="KW-0813">Transport</keyword>
<dbReference type="GO" id="GO:0140359">
    <property type="term" value="F:ABC-type transporter activity"/>
    <property type="evidence" value="ECO:0007669"/>
    <property type="project" value="InterPro"/>
</dbReference>
<evidence type="ECO:0000256" key="2">
    <source>
        <dbReference type="ARBA" id="ARBA00006012"/>
    </source>
</evidence>
<feature type="domain" description="ABC transporter" evidence="12">
    <location>
        <begin position="968"/>
        <end position="1219"/>
    </location>
</feature>
<dbReference type="GO" id="GO:0016020">
    <property type="term" value="C:membrane"/>
    <property type="evidence" value="ECO:0007669"/>
    <property type="project" value="UniProtKB-SubCell"/>
</dbReference>
<dbReference type="EMBL" id="CP019481">
    <property type="protein sequence ID" value="UQC90579.1"/>
    <property type="molecule type" value="Genomic_DNA"/>
</dbReference>
<dbReference type="InterPro" id="IPR043926">
    <property type="entry name" value="ABCG_dom"/>
</dbReference>
<feature type="transmembrane region" description="Helical" evidence="10">
    <location>
        <begin position="534"/>
        <end position="553"/>
    </location>
</feature>
<dbReference type="InterPro" id="IPR011701">
    <property type="entry name" value="MFS"/>
</dbReference>
<dbReference type="PANTHER" id="PTHR19241">
    <property type="entry name" value="ATP-BINDING CASSETTE TRANSPORTER"/>
    <property type="match status" value="1"/>
</dbReference>
<keyword evidence="7 10" id="KW-1133">Transmembrane helix</keyword>
<gene>
    <name evidence="13" type="ORF">CLUP02_16109</name>
</gene>
<dbReference type="CDD" id="cd03233">
    <property type="entry name" value="ABCG_PDR_domain1"/>
    <property type="match status" value="1"/>
</dbReference>
<feature type="transmembrane region" description="Helical" evidence="10">
    <location>
        <begin position="319"/>
        <end position="336"/>
    </location>
</feature>
<evidence type="ECO:0000313" key="14">
    <source>
        <dbReference type="Proteomes" id="UP000830671"/>
    </source>
</evidence>
<dbReference type="GO" id="GO:0005524">
    <property type="term" value="F:ATP binding"/>
    <property type="evidence" value="ECO:0007669"/>
    <property type="project" value="UniProtKB-KW"/>
</dbReference>
<evidence type="ECO:0000256" key="5">
    <source>
        <dbReference type="ARBA" id="ARBA00022741"/>
    </source>
</evidence>
<feature type="compositionally biased region" description="Polar residues" evidence="9">
    <location>
        <begin position="649"/>
        <end position="664"/>
    </location>
</feature>
<comment type="subcellular location">
    <subcellularLocation>
        <location evidence="1">Membrane</location>
        <topology evidence="1">Multi-pass membrane protein</topology>
    </subcellularLocation>
</comment>
<feature type="transmembrane region" description="Helical" evidence="10">
    <location>
        <begin position="95"/>
        <end position="121"/>
    </location>
</feature>
<feature type="transmembrane region" description="Helical" evidence="10">
    <location>
        <begin position="187"/>
        <end position="208"/>
    </location>
</feature>
<feature type="transmembrane region" description="Helical" evidence="10">
    <location>
        <begin position="161"/>
        <end position="181"/>
    </location>
</feature>
<evidence type="ECO:0000256" key="8">
    <source>
        <dbReference type="ARBA" id="ARBA00023136"/>
    </source>
</evidence>
<dbReference type="Pfam" id="PF06422">
    <property type="entry name" value="PDR_CDR"/>
    <property type="match status" value="2"/>
</dbReference>
<sequence>MGQLGGPSTSAEIGQVGQKFAQLHNENASSAPCTPSEMTKLTMSTTTTVELVNAPATPLPQLSASTSTLSQSLDPTTVFPENGQNGDLSKGKTMVVISSVTCITGISSLLAGIVTVCIPAMARDVHLDGNLLLWPASVYALTCGCTLLLSGAMADLYGARTLYLLGCFLQSVFTLACGLANTGIQLIMFRAFAGIAISMCLPSAVSIITHAFPTGKRRNIAFASMGGGQPIGFSVGLSVGGVFTDTIGWRWGFHIAAIINTIIFIIALKWLPGIGKRDPVTWHRFRTEVDWVGAFLASAFLSMVSYVLATQDIKKPENIALLAISAVLIGGFVARVERQERLGKPAIIPNSLWKNRSFTCICISVFMVWGAFNATEQLSSFYFQYVQRLTAIDTSVRFLPAPVGGVLANIVAGLVVHRVRADLAIFIAVALACLSPLLMAIADPAWSYWICVFWAMFMNAIGADTLFTISNLLITSLFPAKKQAVAGGVYNAIAQIGKSVGLASSGAIASAVTARSNLADKESPMALLEGYRASFWYCFALYGATLFVTVWGLRKIGKLQSDVYLGATDSHDRNDKHLLEVRGKFLVFINQQSTTCKLRHKISTRPARRKSPVRLPVAPSRCDARFTSNAEMYETKRGQTGSHHDAIGKQQSVSTTVSPWPQHGSCTQARRVIEPLGSLQVPESGTDCDGRQQPARSAIHAGGNSESPTCTPGDLIATGRPVGGSTANSAPTGLGRLLESRNKLRAQLAWRDHGSSSVAPGVIRNPYIPISLLVFIEYSIQSVSILHISTYFSKHSSTITNWLTATRGSYGTTTSSVTMNGEQRTSSEQPTGGFAPINTGKNGDSSDEEYGDIASPTRDTHRDTMMIDEEDRRELQRIATNLSRHQSLASNGRPLSTHISYGQDDPALDPASKSFDLSKWLQAFMRAMQNEGITLKHAGVAYKDLNVSGTGAALQLQQTVGDFLQAPLRIGEHISFGKKEPKRILNSFDGLLKSGELLIVLGRPGSGCSTLLKTMTGELQGLSIGDESVIHYNGIPQKKMMKEFKGETVYNQEVDKHFPHLTVGQTLEFAGAVRTPSNRPLGLSREEAHKRGAQVVMAVCGLSHTYNTKVGNDFVRGVSGGERKRVSIAEMMLAGSPMCAWDNSTRGLDSATALKFVQSLRLASDFTGSANAVAIYQASQAIYDLFDKAVVLYEGRQIFFGPATAAKSYFERMGWECPQRQTTGDFLTSVTNPIERKARPGMENQVPRTPEDFEAYWRASPEYQALRQEIEQHTDENPIDPHGHALTELRQQKNDRQAKHVRPKSPYLISLAMQVRLTTKRAYQRIWNDISATATAAVLNIILALIIGSVFYGTPDATSGFYSKGSVLFQAILMNALTAISEINSLYDQRPIVEKHASYAFYHPSAEAIAGIVADIPIKFVTATCFNLILYFLAGLRREPGQFFLYFLITYISTFVMSAVFRTMAAITKTISQAMMLAGVLVLALVIYTGFVIRVPQMVDWFGWIRWINPIFYAFEILIANEFHGREFVCSEIIPAYTPLIGDSWICSAVGAVAGQRTVSGDAFIETNYQYYYSHVWRNFGILLAFLFFFMIIYFVATELNSSTTSAAEVLVFQRGRVPAHLQDGVNRSVTNEEMAVPKDQETEANVNSIPPQKDIFTWKDVVYDIEIKGEPRRLLDHVDGWVKPGTLTALMGVSGAGKTTLLDVLAQRTTMGVITGDMFVNGKPLDASFQRKTGYVQQQDLHLATATVRESLRFSAMLRQPKTVSKEEKFAFVEEVIDMLNMRDFADAVVGVPGEGLNVEQRKLLTIGVELAAKPKLLLFLDEPTSGLDSQSSWAICAFLRKLADAGQAVLCTVHQPSAILFQQFDRLLFLARGGKTVYFGDIGDNSRTLLNYFEGHGARRCGDEENPAEYMLEIVNNGTNSRGEDWHSVWKSSNERHGVEAEIERIHLEKQHEEVAGSEDASAHSEFAMPFSTQLMEVTGRVFQQYWRMPNYVFAKFFLGIAAGLFIGFSFWKADGTMAGMQNVVFGVFMVITIFSTIVQQIQPHFVTQRALYEVRERPSKAYSWKAFMFANIIVEIPYQIVTGILIWACFYYPIIGIQGSVRQVLVMLYAIQLLIYASSFAHMTIAAFPDAQTASGVVTLLVLMSLTFCGVLQSPTALPGFWIFMYRVSPFTYWVAGIVGTQLSGRPVTCSATETSVFNPPANLTCGEYLADYLKLAPGQLQNPEATEACRYCSLSNADQYLAGSNIFYDERWRNFGIVWAFIFFNIFIAVISYYLVRVKKWNSGSSKPKKESKGKETAAQ</sequence>
<evidence type="ECO:0000313" key="13">
    <source>
        <dbReference type="EMBL" id="UQC90579.1"/>
    </source>
</evidence>
<dbReference type="PROSITE" id="PS50893">
    <property type="entry name" value="ABC_TRANSPORTER_2"/>
    <property type="match status" value="2"/>
</dbReference>
<dbReference type="Pfam" id="PF19055">
    <property type="entry name" value="ABC2_membrane_7"/>
    <property type="match status" value="1"/>
</dbReference>
<dbReference type="RefSeq" id="XP_049152180.1">
    <property type="nucleotide sequence ID" value="XM_049295033.1"/>
</dbReference>
<dbReference type="Gene3D" id="1.20.1720.10">
    <property type="entry name" value="Multidrug resistance protein D"/>
    <property type="match status" value="1"/>
</dbReference>
<dbReference type="InterPro" id="IPR034001">
    <property type="entry name" value="ABCG_PDR_1"/>
</dbReference>
<feature type="region of interest" description="Disordered" evidence="9">
    <location>
        <begin position="682"/>
        <end position="734"/>
    </location>
</feature>
<dbReference type="InterPro" id="IPR020846">
    <property type="entry name" value="MFS_dom"/>
</dbReference>
<feature type="compositionally biased region" description="Polar residues" evidence="9">
    <location>
        <begin position="812"/>
        <end position="830"/>
    </location>
</feature>
<keyword evidence="4 10" id="KW-0812">Transmembrane</keyword>
<dbReference type="Pfam" id="PF07690">
    <property type="entry name" value="MFS_1"/>
    <property type="match status" value="1"/>
</dbReference>
<dbReference type="InterPro" id="IPR029481">
    <property type="entry name" value="ABC_trans_N"/>
</dbReference>
<feature type="transmembrane region" description="Helical" evidence="10">
    <location>
        <begin position="1408"/>
        <end position="1431"/>
    </location>
</feature>
<evidence type="ECO:0000256" key="9">
    <source>
        <dbReference type="SAM" id="MobiDB-lite"/>
    </source>
</evidence>
<dbReference type="SUPFAM" id="SSF103473">
    <property type="entry name" value="MFS general substrate transporter"/>
    <property type="match status" value="1"/>
</dbReference>
<dbReference type="SUPFAM" id="SSF52540">
    <property type="entry name" value="P-loop containing nucleoside triphosphate hydrolases"/>
    <property type="match status" value="2"/>
</dbReference>
<keyword evidence="14" id="KW-1185">Reference proteome</keyword>
<feature type="transmembrane region" description="Helical" evidence="10">
    <location>
        <begin position="1330"/>
        <end position="1352"/>
    </location>
</feature>
<dbReference type="Pfam" id="PF14510">
    <property type="entry name" value="ABC_trans_N"/>
    <property type="match status" value="1"/>
</dbReference>
<evidence type="ECO:0000259" key="12">
    <source>
        <dbReference type="PROSITE" id="PS50893"/>
    </source>
</evidence>
<name>A0A9Q8WP63_9PEZI</name>
<feature type="transmembrane region" description="Helical" evidence="10">
    <location>
        <begin position="357"/>
        <end position="375"/>
    </location>
</feature>
<feature type="transmembrane region" description="Helical" evidence="10">
    <location>
        <begin position="249"/>
        <end position="268"/>
    </location>
</feature>
<feature type="transmembrane region" description="Helical" evidence="10">
    <location>
        <begin position="1994"/>
        <end position="2014"/>
    </location>
</feature>
<evidence type="ECO:0000256" key="1">
    <source>
        <dbReference type="ARBA" id="ARBA00004141"/>
    </source>
</evidence>
<feature type="transmembrane region" description="Helical" evidence="10">
    <location>
        <begin position="1580"/>
        <end position="1597"/>
    </location>
</feature>
<organism evidence="13 14">
    <name type="scientific">Colletotrichum lupini</name>
    <dbReference type="NCBI Taxonomy" id="145971"/>
    <lineage>
        <taxon>Eukaryota</taxon>
        <taxon>Fungi</taxon>
        <taxon>Dikarya</taxon>
        <taxon>Ascomycota</taxon>
        <taxon>Pezizomycotina</taxon>
        <taxon>Sordariomycetes</taxon>
        <taxon>Hypocreomycetidae</taxon>
        <taxon>Glomerellales</taxon>
        <taxon>Glomerellaceae</taxon>
        <taxon>Colletotrichum</taxon>
        <taxon>Colletotrichum acutatum species complex</taxon>
    </lineage>
</organism>
<keyword evidence="8 10" id="KW-0472">Membrane</keyword>
<feature type="transmembrane region" description="Helical" evidence="10">
    <location>
        <begin position="133"/>
        <end position="154"/>
    </location>
</feature>
<reference evidence="13" key="1">
    <citation type="journal article" date="2021" name="Mol. Plant Microbe Interact.">
        <title>Complete Genome Sequence of the Plant-Pathogenic Fungus Colletotrichum lupini.</title>
        <authorList>
            <person name="Baroncelli R."/>
            <person name="Pensec F."/>
            <person name="Da Lio D."/>
            <person name="Boufleur T."/>
            <person name="Vicente I."/>
            <person name="Sarrocco S."/>
            <person name="Picot A."/>
            <person name="Baraldi E."/>
            <person name="Sukno S."/>
            <person name="Thon M."/>
            <person name="Le Floch G."/>
        </authorList>
    </citation>
    <scope>NUCLEOTIDE SEQUENCE</scope>
    <source>
        <strain evidence="13">IMI 504893</strain>
    </source>
</reference>
<dbReference type="SMART" id="SM00382">
    <property type="entry name" value="AAA"/>
    <property type="match status" value="2"/>
</dbReference>